<feature type="compositionally biased region" description="Pro residues" evidence="1">
    <location>
        <begin position="214"/>
        <end position="224"/>
    </location>
</feature>
<accession>A0A1H7HZH8</accession>
<keyword evidence="3" id="KW-1185">Reference proteome</keyword>
<name>A0A1H7HZH8_9GAMM</name>
<proteinExistence type="predicted"/>
<organism evidence="2 3">
    <name type="scientific">Atopomonas hussainii</name>
    <dbReference type="NCBI Taxonomy" id="1429083"/>
    <lineage>
        <taxon>Bacteria</taxon>
        <taxon>Pseudomonadati</taxon>
        <taxon>Pseudomonadota</taxon>
        <taxon>Gammaproteobacteria</taxon>
        <taxon>Pseudomonadales</taxon>
        <taxon>Pseudomonadaceae</taxon>
        <taxon>Atopomonas</taxon>
    </lineage>
</organism>
<dbReference type="Proteomes" id="UP000185766">
    <property type="component" value="Unassembled WGS sequence"/>
</dbReference>
<protein>
    <submittedName>
        <fullName evidence="2">Uncharacterized protein</fullName>
    </submittedName>
</protein>
<dbReference type="STRING" id="1429083.GCA_001885685_03340"/>
<gene>
    <name evidence="2" type="ORF">SAMN05216214_103146</name>
</gene>
<evidence type="ECO:0000256" key="1">
    <source>
        <dbReference type="SAM" id="MobiDB-lite"/>
    </source>
</evidence>
<dbReference type="AlphaFoldDB" id="A0A1H7HZH8"/>
<sequence>MRTLWMIGVPVAVLAGVAGALWLSQPTDTAPAPLAASTPQPVSVSLQPQISATAPSSAEGSDTIELRAPAAKAAAGQARHELWQAKQLRESALADGTPQYHTDIDTAWLSELSVGQELVMGLPGVEQPVRVQLDSTHNNAGVPVWQGALPEGSEIERMTLVRGALETHISVTTLQGTYSVIIDNRSGRTVVTNENDLARRADPHGDTVELPAGELPPPAIPANS</sequence>
<dbReference type="EMBL" id="FOAS01000003">
    <property type="protein sequence ID" value="SEK55743.1"/>
    <property type="molecule type" value="Genomic_DNA"/>
</dbReference>
<feature type="region of interest" description="Disordered" evidence="1">
    <location>
        <begin position="200"/>
        <end position="224"/>
    </location>
</feature>
<evidence type="ECO:0000313" key="3">
    <source>
        <dbReference type="Proteomes" id="UP000185766"/>
    </source>
</evidence>
<evidence type="ECO:0000313" key="2">
    <source>
        <dbReference type="EMBL" id="SEK55743.1"/>
    </source>
</evidence>
<dbReference type="RefSeq" id="WP_074865298.1">
    <property type="nucleotide sequence ID" value="NZ_FOAS01000003.1"/>
</dbReference>
<reference evidence="2 3" key="1">
    <citation type="submission" date="2016-10" db="EMBL/GenBank/DDBJ databases">
        <authorList>
            <person name="de Groot N.N."/>
        </authorList>
    </citation>
    <scope>NUCLEOTIDE SEQUENCE [LARGE SCALE GENOMIC DNA]</scope>
    <source>
        <strain evidence="2 3">JCM 19513</strain>
    </source>
</reference>